<keyword evidence="4" id="KW-1185">Reference proteome</keyword>
<dbReference type="EMBL" id="UYRV01010431">
    <property type="protein sequence ID" value="VDK57433.1"/>
    <property type="molecule type" value="Genomic_DNA"/>
</dbReference>
<dbReference type="Proteomes" id="UP000271889">
    <property type="component" value="Unassembled WGS sequence"/>
</dbReference>
<dbReference type="OrthoDB" id="297496at2759"/>
<feature type="region of interest" description="Disordered" evidence="1">
    <location>
        <begin position="1"/>
        <end position="36"/>
    </location>
</feature>
<evidence type="ECO:0000313" key="3">
    <source>
        <dbReference type="EMBL" id="VDK57433.1"/>
    </source>
</evidence>
<keyword evidence="2" id="KW-0472">Membrane</keyword>
<evidence type="ECO:0000256" key="2">
    <source>
        <dbReference type="SAM" id="Phobius"/>
    </source>
</evidence>
<evidence type="ECO:0000313" key="4">
    <source>
        <dbReference type="Proteomes" id="UP000271889"/>
    </source>
</evidence>
<gene>
    <name evidence="3" type="ORF">CGOC_LOCUS3986</name>
</gene>
<feature type="non-terminal residue" evidence="3">
    <location>
        <position position="1"/>
    </location>
</feature>
<evidence type="ECO:0008006" key="5">
    <source>
        <dbReference type="Google" id="ProtNLM"/>
    </source>
</evidence>
<name>A0A3P6RN07_CYLGO</name>
<evidence type="ECO:0000256" key="1">
    <source>
        <dbReference type="SAM" id="MobiDB-lite"/>
    </source>
</evidence>
<feature type="transmembrane region" description="Helical" evidence="2">
    <location>
        <begin position="72"/>
        <end position="93"/>
    </location>
</feature>
<proteinExistence type="predicted"/>
<dbReference type="Gene3D" id="1.10.287.70">
    <property type="match status" value="1"/>
</dbReference>
<feature type="compositionally biased region" description="Polar residues" evidence="1">
    <location>
        <begin position="22"/>
        <end position="36"/>
    </location>
</feature>
<keyword evidence="2" id="KW-0812">Transmembrane</keyword>
<sequence length="186" mass="21590">PRLASTVQPSGAAGAETRSVGRRTSQTSAPSVQTGTTVLRQESKQITTTPQSASSQYLQLLRTLYKRYHIKYLFPLIFIMFYMVVGSVIFYLLESSTDQNSKDEQYQVYIRERELLRRRMDEILSDRAARRREVRRKFIDDAVEYFENQVGFSVSNESQWNLMSAMYYSGTLFTTIGQQLVIILYF</sequence>
<accession>A0A3P6RN07</accession>
<protein>
    <recommendedName>
        <fullName evidence="5">Potassium channel domain-containing protein</fullName>
    </recommendedName>
</protein>
<organism evidence="3 4">
    <name type="scientific">Cylicostephanus goldi</name>
    <name type="common">Nematode worm</name>
    <dbReference type="NCBI Taxonomy" id="71465"/>
    <lineage>
        <taxon>Eukaryota</taxon>
        <taxon>Metazoa</taxon>
        <taxon>Ecdysozoa</taxon>
        <taxon>Nematoda</taxon>
        <taxon>Chromadorea</taxon>
        <taxon>Rhabditida</taxon>
        <taxon>Rhabditina</taxon>
        <taxon>Rhabditomorpha</taxon>
        <taxon>Strongyloidea</taxon>
        <taxon>Strongylidae</taxon>
        <taxon>Cylicostephanus</taxon>
    </lineage>
</organism>
<dbReference type="SUPFAM" id="SSF81324">
    <property type="entry name" value="Voltage-gated potassium channels"/>
    <property type="match status" value="1"/>
</dbReference>
<keyword evidence="2" id="KW-1133">Transmembrane helix</keyword>
<reference evidence="3 4" key="1">
    <citation type="submission" date="2018-11" db="EMBL/GenBank/DDBJ databases">
        <authorList>
            <consortium name="Pathogen Informatics"/>
        </authorList>
    </citation>
    <scope>NUCLEOTIDE SEQUENCE [LARGE SCALE GENOMIC DNA]</scope>
</reference>
<feature type="transmembrane region" description="Helical" evidence="2">
    <location>
        <begin position="165"/>
        <end position="185"/>
    </location>
</feature>
<dbReference type="AlphaFoldDB" id="A0A3P6RN07"/>